<feature type="DNA-binding region" description="HMG box" evidence="3">
    <location>
        <begin position="41"/>
        <end position="109"/>
    </location>
</feature>
<keyword evidence="2 3" id="KW-0539">Nucleus</keyword>
<reference evidence="7" key="1">
    <citation type="submission" date="2017-02" db="UniProtKB">
        <authorList>
            <consortium name="WormBaseParasite"/>
        </authorList>
    </citation>
    <scope>IDENTIFICATION</scope>
</reference>
<dbReference type="GO" id="GO:0010468">
    <property type="term" value="P:regulation of gene expression"/>
    <property type="evidence" value="ECO:0007669"/>
    <property type="project" value="TreeGrafter"/>
</dbReference>
<organism evidence="6 7">
    <name type="scientific">Syphacia muris</name>
    <dbReference type="NCBI Taxonomy" id="451379"/>
    <lineage>
        <taxon>Eukaryota</taxon>
        <taxon>Metazoa</taxon>
        <taxon>Ecdysozoa</taxon>
        <taxon>Nematoda</taxon>
        <taxon>Chromadorea</taxon>
        <taxon>Rhabditida</taxon>
        <taxon>Spirurina</taxon>
        <taxon>Oxyuridomorpha</taxon>
        <taxon>Oxyuroidea</taxon>
        <taxon>Oxyuridae</taxon>
        <taxon>Syphacia</taxon>
    </lineage>
</organism>
<dbReference type="SUPFAM" id="SSF47095">
    <property type="entry name" value="HMG-box"/>
    <property type="match status" value="1"/>
</dbReference>
<evidence type="ECO:0000256" key="4">
    <source>
        <dbReference type="SAM" id="Coils"/>
    </source>
</evidence>
<dbReference type="GO" id="GO:0003677">
    <property type="term" value="F:DNA binding"/>
    <property type="evidence" value="ECO:0007669"/>
    <property type="project" value="UniProtKB-UniRule"/>
</dbReference>
<dbReference type="InterPro" id="IPR051965">
    <property type="entry name" value="ChromReg_NeuronalGeneExpr"/>
</dbReference>
<proteinExistence type="predicted"/>
<dbReference type="InterPro" id="IPR036910">
    <property type="entry name" value="HMG_box_dom_sf"/>
</dbReference>
<accession>A0A0N5AU82</accession>
<dbReference type="PANTHER" id="PTHR46040">
    <property type="entry name" value="HIGH MOBILITY GROUP PROTEIN 2"/>
    <property type="match status" value="1"/>
</dbReference>
<dbReference type="Pfam" id="PF09011">
    <property type="entry name" value="HMG_box_2"/>
    <property type="match status" value="1"/>
</dbReference>
<evidence type="ECO:0000313" key="7">
    <source>
        <dbReference type="WBParaSite" id="SMUV_0000840801-mRNA-1"/>
    </source>
</evidence>
<dbReference type="PROSITE" id="PS50118">
    <property type="entry name" value="HMG_BOX_2"/>
    <property type="match status" value="1"/>
</dbReference>
<name>A0A0N5AU82_9BILA</name>
<evidence type="ECO:0000256" key="3">
    <source>
        <dbReference type="PROSITE-ProRule" id="PRU00267"/>
    </source>
</evidence>
<protein>
    <submittedName>
        <fullName evidence="7">HMG box domain-containing protein</fullName>
    </submittedName>
</protein>
<keyword evidence="6" id="KW-1185">Reference proteome</keyword>
<evidence type="ECO:0000313" key="6">
    <source>
        <dbReference type="Proteomes" id="UP000046393"/>
    </source>
</evidence>
<keyword evidence="1 3" id="KW-0238">DNA-binding</keyword>
<dbReference type="InterPro" id="IPR009071">
    <property type="entry name" value="HMG_box_dom"/>
</dbReference>
<dbReference type="STRING" id="451379.A0A0N5AU82"/>
<keyword evidence="4" id="KW-0175">Coiled coil</keyword>
<dbReference type="WBParaSite" id="SMUV_0000840801-mRNA-1">
    <property type="protein sequence ID" value="SMUV_0000840801-mRNA-1"/>
    <property type="gene ID" value="SMUV_0000840801"/>
</dbReference>
<evidence type="ECO:0000256" key="1">
    <source>
        <dbReference type="ARBA" id="ARBA00023125"/>
    </source>
</evidence>
<dbReference type="AlphaFoldDB" id="A0A0N5AU82"/>
<dbReference type="PANTHER" id="PTHR46040:SF3">
    <property type="entry name" value="HIGH MOBILITY GROUP PROTEIN 2"/>
    <property type="match status" value="1"/>
</dbReference>
<dbReference type="Proteomes" id="UP000046393">
    <property type="component" value="Unplaced"/>
</dbReference>
<sequence length="267" mass="31277">MNTTVNMKKLPKNGTKFIINLFYCIDFKTIPILKLKDKNAPKGPRSAYLYFLSERRDFYLREHKEMKYSEVIAAVAIEWGKLTDEQKKVYLDKASEDRERYNKEFLEYQKTNMYKEFEAKKRLALKEMSEKNANNNKKKGPDYDNAEVTFMFAQEKKLREIRKNVNSLHEEEVLLKREINRLEENLIALQEQEVNSDMVQKSSQLKSRWESLLINALSDIAIPGVPLTNRTADLYMAQIQEIISKNPNDAIITAVKNAICQIDFMVS</sequence>
<feature type="domain" description="HMG box" evidence="5">
    <location>
        <begin position="41"/>
        <end position="109"/>
    </location>
</feature>
<feature type="coiled-coil region" evidence="4">
    <location>
        <begin position="91"/>
        <end position="192"/>
    </location>
</feature>
<dbReference type="GO" id="GO:0005634">
    <property type="term" value="C:nucleus"/>
    <property type="evidence" value="ECO:0007669"/>
    <property type="project" value="UniProtKB-UniRule"/>
</dbReference>
<evidence type="ECO:0000256" key="2">
    <source>
        <dbReference type="ARBA" id="ARBA00023242"/>
    </source>
</evidence>
<dbReference type="Gene3D" id="1.10.30.10">
    <property type="entry name" value="High mobility group box domain"/>
    <property type="match status" value="1"/>
</dbReference>
<dbReference type="SMART" id="SM00398">
    <property type="entry name" value="HMG"/>
    <property type="match status" value="1"/>
</dbReference>
<evidence type="ECO:0000259" key="5">
    <source>
        <dbReference type="PROSITE" id="PS50118"/>
    </source>
</evidence>